<dbReference type="AlphaFoldDB" id="A0A9Q3H779"/>
<dbReference type="Pfam" id="PF02992">
    <property type="entry name" value="Transposase_21"/>
    <property type="match status" value="1"/>
</dbReference>
<gene>
    <name evidence="1" type="ORF">O181_033482</name>
</gene>
<reference evidence="1" key="1">
    <citation type="submission" date="2021-03" db="EMBL/GenBank/DDBJ databases">
        <title>Draft genome sequence of rust myrtle Austropuccinia psidii MF-1, a brazilian biotype.</title>
        <authorList>
            <person name="Quecine M.C."/>
            <person name="Pachon D.M.R."/>
            <person name="Bonatelli M.L."/>
            <person name="Correr F.H."/>
            <person name="Franceschini L.M."/>
            <person name="Leite T.F."/>
            <person name="Margarido G.R.A."/>
            <person name="Almeida C.A."/>
            <person name="Ferrarezi J.A."/>
            <person name="Labate C.A."/>
        </authorList>
    </citation>
    <scope>NUCLEOTIDE SEQUENCE</scope>
    <source>
        <strain evidence="1">MF-1</strain>
    </source>
</reference>
<sequence length="331" mass="37463">MIVHIIQLVLGQKYSNNSVSESIPHDLQTIEKHFKLTFLMEHYVCCPTCYSLYDVEVSPVECHFKASCKDALCGTDIFLQSRLKPFPCIKLETKGKFVPLIPRKQGQICLSGQPHLLIPYTSFISQSLHTWIEWLINVPGIENEIDEWASLLSGKRNIIIDVSQANVWKKIFNNDWSPGSLDLGFCLFVDGFNPRGNQISGKQVLMGIIAFNCLNLPPWLRLQQYHTCIAGLIPAPNQPNMLTKNNVLQLLVDELLKLNEGIKIITPKYPHGRKVFFWLVSLIGDIVATHKVSGFMSHSARKFCSWCNINHDEQGKCKSGNLHHVNQVLAS</sequence>
<organism evidence="1 2">
    <name type="scientific">Austropuccinia psidii MF-1</name>
    <dbReference type="NCBI Taxonomy" id="1389203"/>
    <lineage>
        <taxon>Eukaryota</taxon>
        <taxon>Fungi</taxon>
        <taxon>Dikarya</taxon>
        <taxon>Basidiomycota</taxon>
        <taxon>Pucciniomycotina</taxon>
        <taxon>Pucciniomycetes</taxon>
        <taxon>Pucciniales</taxon>
        <taxon>Sphaerophragmiaceae</taxon>
        <taxon>Austropuccinia</taxon>
    </lineage>
</organism>
<name>A0A9Q3H779_9BASI</name>
<dbReference type="EMBL" id="AVOT02012221">
    <property type="protein sequence ID" value="MBW0493767.1"/>
    <property type="molecule type" value="Genomic_DNA"/>
</dbReference>
<comment type="caution">
    <text evidence="1">The sequence shown here is derived from an EMBL/GenBank/DDBJ whole genome shotgun (WGS) entry which is preliminary data.</text>
</comment>
<dbReference type="Proteomes" id="UP000765509">
    <property type="component" value="Unassembled WGS sequence"/>
</dbReference>
<protein>
    <submittedName>
        <fullName evidence="1">Uncharacterized protein</fullName>
    </submittedName>
</protein>
<keyword evidence="2" id="KW-1185">Reference proteome</keyword>
<proteinExistence type="predicted"/>
<dbReference type="OrthoDB" id="2505776at2759"/>
<evidence type="ECO:0000313" key="1">
    <source>
        <dbReference type="EMBL" id="MBW0493767.1"/>
    </source>
</evidence>
<accession>A0A9Q3H779</accession>
<dbReference type="InterPro" id="IPR004242">
    <property type="entry name" value="Transposase_21"/>
</dbReference>
<evidence type="ECO:0000313" key="2">
    <source>
        <dbReference type="Proteomes" id="UP000765509"/>
    </source>
</evidence>